<gene>
    <name evidence="2" type="ORF">BN1708_018544</name>
</gene>
<dbReference type="AlphaFoldDB" id="A0A0G4M8T4"/>
<reference evidence="2 3" key="1">
    <citation type="submission" date="2015-05" db="EMBL/GenBank/DDBJ databases">
        <authorList>
            <person name="Wang D.B."/>
            <person name="Wang M."/>
        </authorList>
    </citation>
    <scope>NUCLEOTIDE SEQUENCE [LARGE SCALE GENOMIC DNA]</scope>
    <source>
        <strain evidence="2">VL1</strain>
    </source>
</reference>
<name>A0A0G4M8T4_VERLO</name>
<accession>A0A0G4M8T4</accession>
<proteinExistence type="predicted"/>
<feature type="compositionally biased region" description="Gly residues" evidence="1">
    <location>
        <begin position="43"/>
        <end position="58"/>
    </location>
</feature>
<feature type="compositionally biased region" description="Low complexity" evidence="1">
    <location>
        <begin position="143"/>
        <end position="164"/>
    </location>
</feature>
<sequence>EPRVGRRGRPGLRARLRRAAPPACAAERTRLGAGRDAVRHGEGPVGGVRGRRGGGSSSAGGTRWPAGRRVRGVRLPHGNAVGGSARASAACQRGAARRRAHAVQEEGEARPQPERADGRLLQGGRGEESGAGPRAKELRHRGATTQSRRAAAAASGFYRAAQGV</sequence>
<evidence type="ECO:0000313" key="3">
    <source>
        <dbReference type="Proteomes" id="UP000044602"/>
    </source>
</evidence>
<evidence type="ECO:0000256" key="1">
    <source>
        <dbReference type="SAM" id="MobiDB-lite"/>
    </source>
</evidence>
<feature type="region of interest" description="Disordered" evidence="1">
    <location>
        <begin position="1"/>
        <end position="164"/>
    </location>
</feature>
<feature type="compositionally biased region" description="Basic and acidic residues" evidence="1">
    <location>
        <begin position="102"/>
        <end position="118"/>
    </location>
</feature>
<keyword evidence="3" id="KW-1185">Reference proteome</keyword>
<evidence type="ECO:0000313" key="2">
    <source>
        <dbReference type="EMBL" id="CRK30709.1"/>
    </source>
</evidence>
<feature type="non-terminal residue" evidence="2">
    <location>
        <position position="1"/>
    </location>
</feature>
<organism evidence="2 3">
    <name type="scientific">Verticillium longisporum</name>
    <name type="common">Verticillium dahliae var. longisporum</name>
    <dbReference type="NCBI Taxonomy" id="100787"/>
    <lineage>
        <taxon>Eukaryota</taxon>
        <taxon>Fungi</taxon>
        <taxon>Dikarya</taxon>
        <taxon>Ascomycota</taxon>
        <taxon>Pezizomycotina</taxon>
        <taxon>Sordariomycetes</taxon>
        <taxon>Hypocreomycetidae</taxon>
        <taxon>Glomerellales</taxon>
        <taxon>Plectosphaerellaceae</taxon>
        <taxon>Verticillium</taxon>
    </lineage>
</organism>
<feature type="compositionally biased region" description="Basic residues" evidence="1">
    <location>
        <begin position="1"/>
        <end position="18"/>
    </location>
</feature>
<dbReference type="Proteomes" id="UP000044602">
    <property type="component" value="Unassembled WGS sequence"/>
</dbReference>
<feature type="non-terminal residue" evidence="2">
    <location>
        <position position="164"/>
    </location>
</feature>
<protein>
    <submittedName>
        <fullName evidence="2">Uncharacterized protein</fullName>
    </submittedName>
</protein>
<dbReference type="EMBL" id="CVQH01021483">
    <property type="protein sequence ID" value="CRK30709.1"/>
    <property type="molecule type" value="Genomic_DNA"/>
</dbReference>
<feature type="compositionally biased region" description="Low complexity" evidence="1">
    <location>
        <begin position="85"/>
        <end position="94"/>
    </location>
</feature>